<gene>
    <name evidence="1" type="ORF">PHLGIDRAFT_509050</name>
</gene>
<name>A0A0C3S098_PHLG1</name>
<dbReference type="HOGENOM" id="CLU_692813_0_0_1"/>
<evidence type="ECO:0000313" key="1">
    <source>
        <dbReference type="EMBL" id="KIP08271.1"/>
    </source>
</evidence>
<protein>
    <submittedName>
        <fullName evidence="1">Uncharacterized protein</fullName>
    </submittedName>
</protein>
<sequence>MSGSQINLPKTTTLYSWEGDNDAAELEVPLQEKYTGTAHAIPNALANIPCAELGLDGLLQKLNEILETSYSFTVPEESIEEVAEDDDADEWSDVEDPYDDMFDLDAYPHPSALASILMPFVHKRKDFGTAYAYVRPWWPLLGTDPAHVRRQMLLCEMDDTSMRESALSQWAHQSAPTIDPPDAPPRRVALDPICGLAYLLRSRRLPPYVLAEGAEPAWARFLETVDARYRADLLFLFPAPGAPEAAAYRWAPGWGQVQAAVALPECEGIALAEEVWYDPSWHIFRHKGPRIDGVHIEGLSGSAQEEVRTGTIVVRDRTGVESRFAAQADHQQGIPDGQYLLQGSANYQFWVVGRIGPEVPSTREKGTVVKVSVLRLCEDEASRLESLAIAEVRATGFV</sequence>
<accession>A0A0C3S098</accession>
<proteinExistence type="predicted"/>
<dbReference type="OrthoDB" id="3013657at2759"/>
<organism evidence="1 2">
    <name type="scientific">Phlebiopsis gigantea (strain 11061_1 CR5-6)</name>
    <name type="common">White-rot fungus</name>
    <name type="synonym">Peniophora gigantea</name>
    <dbReference type="NCBI Taxonomy" id="745531"/>
    <lineage>
        <taxon>Eukaryota</taxon>
        <taxon>Fungi</taxon>
        <taxon>Dikarya</taxon>
        <taxon>Basidiomycota</taxon>
        <taxon>Agaricomycotina</taxon>
        <taxon>Agaricomycetes</taxon>
        <taxon>Polyporales</taxon>
        <taxon>Phanerochaetaceae</taxon>
        <taxon>Phlebiopsis</taxon>
    </lineage>
</organism>
<keyword evidence="2" id="KW-1185">Reference proteome</keyword>
<reference evidence="1 2" key="1">
    <citation type="journal article" date="2014" name="PLoS Genet.">
        <title>Analysis of the Phlebiopsis gigantea genome, transcriptome and secretome provides insight into its pioneer colonization strategies of wood.</title>
        <authorList>
            <person name="Hori C."/>
            <person name="Ishida T."/>
            <person name="Igarashi K."/>
            <person name="Samejima M."/>
            <person name="Suzuki H."/>
            <person name="Master E."/>
            <person name="Ferreira P."/>
            <person name="Ruiz-Duenas F.J."/>
            <person name="Held B."/>
            <person name="Canessa P."/>
            <person name="Larrondo L.F."/>
            <person name="Schmoll M."/>
            <person name="Druzhinina I.S."/>
            <person name="Kubicek C.P."/>
            <person name="Gaskell J.A."/>
            <person name="Kersten P."/>
            <person name="St John F."/>
            <person name="Glasner J."/>
            <person name="Sabat G."/>
            <person name="Splinter BonDurant S."/>
            <person name="Syed K."/>
            <person name="Yadav J."/>
            <person name="Mgbeahuruike A.C."/>
            <person name="Kovalchuk A."/>
            <person name="Asiegbu F.O."/>
            <person name="Lackner G."/>
            <person name="Hoffmeister D."/>
            <person name="Rencoret J."/>
            <person name="Gutierrez A."/>
            <person name="Sun H."/>
            <person name="Lindquist E."/>
            <person name="Barry K."/>
            <person name="Riley R."/>
            <person name="Grigoriev I.V."/>
            <person name="Henrissat B."/>
            <person name="Kues U."/>
            <person name="Berka R.M."/>
            <person name="Martinez A.T."/>
            <person name="Covert S.F."/>
            <person name="Blanchette R.A."/>
            <person name="Cullen D."/>
        </authorList>
    </citation>
    <scope>NUCLEOTIDE SEQUENCE [LARGE SCALE GENOMIC DNA]</scope>
    <source>
        <strain evidence="1 2">11061_1 CR5-6</strain>
    </source>
</reference>
<dbReference type="Proteomes" id="UP000053257">
    <property type="component" value="Unassembled WGS sequence"/>
</dbReference>
<dbReference type="EMBL" id="KN840482">
    <property type="protein sequence ID" value="KIP08271.1"/>
    <property type="molecule type" value="Genomic_DNA"/>
</dbReference>
<evidence type="ECO:0000313" key="2">
    <source>
        <dbReference type="Proteomes" id="UP000053257"/>
    </source>
</evidence>
<dbReference type="AlphaFoldDB" id="A0A0C3S098"/>